<feature type="region of interest" description="Disordered" evidence="3">
    <location>
        <begin position="317"/>
        <end position="345"/>
    </location>
</feature>
<keyword evidence="1" id="KW-0229">DNA integration</keyword>
<evidence type="ECO:0000256" key="2">
    <source>
        <dbReference type="ARBA" id="ARBA00023172"/>
    </source>
</evidence>
<sequence length="345" mass="39003">MNGLGQKIDAPMTFDVAADRFWEEVGKYYNGNARETFEASIWWLVGQIGANTLLPDITSQVVAKAVARRRGEFAKNRTMLVDGERVPRRVTNSTVNRTVTEPLRAILSRARKIWLVPVAEINWANHRLKEPKERVREASIDEEDRILAVLPADYQIVVRFALASGCRLAEVVGLLWSDIDWGERQITVRGKGDKVDRIPLTAGMRELLFPLQDQHETKVFTYACRKKRGARQVGDRLPVTYEGLKTTWRRSLAKSGVTDFRFHDNRHTAATRLLRAGANLKHVQHLLRHEDIATTTKYAHVTNDDLRDAMDAQEARHAAARSKKSPKIPEIAPGTEIEEAASAVK</sequence>
<evidence type="ECO:0000259" key="4">
    <source>
        <dbReference type="PROSITE" id="PS51898"/>
    </source>
</evidence>
<evidence type="ECO:0000313" key="5">
    <source>
        <dbReference type="EMBL" id="GEP11705.1"/>
    </source>
</evidence>
<dbReference type="SUPFAM" id="SSF56349">
    <property type="entry name" value="DNA breaking-rejoining enzymes"/>
    <property type="match status" value="1"/>
</dbReference>
<dbReference type="Gene3D" id="1.10.443.10">
    <property type="entry name" value="Intergrase catalytic core"/>
    <property type="match status" value="1"/>
</dbReference>
<evidence type="ECO:0000313" key="6">
    <source>
        <dbReference type="Proteomes" id="UP000321750"/>
    </source>
</evidence>
<dbReference type="PROSITE" id="PS51898">
    <property type="entry name" value="TYR_RECOMBINASE"/>
    <property type="match status" value="1"/>
</dbReference>
<feature type="domain" description="Tyr recombinase" evidence="4">
    <location>
        <begin position="133"/>
        <end position="311"/>
    </location>
</feature>
<accession>A0A512JP18</accession>
<dbReference type="GO" id="GO:0003677">
    <property type="term" value="F:DNA binding"/>
    <property type="evidence" value="ECO:0007669"/>
    <property type="project" value="InterPro"/>
</dbReference>
<dbReference type="GO" id="GO:0006310">
    <property type="term" value="P:DNA recombination"/>
    <property type="evidence" value="ECO:0007669"/>
    <property type="project" value="UniProtKB-KW"/>
</dbReference>
<proteinExistence type="predicted"/>
<comment type="caution">
    <text evidence="5">The sequence shown here is derived from an EMBL/GenBank/DDBJ whole genome shotgun (WGS) entry which is preliminary data.</text>
</comment>
<dbReference type="InterPro" id="IPR002104">
    <property type="entry name" value="Integrase_catalytic"/>
</dbReference>
<dbReference type="InterPro" id="IPR050090">
    <property type="entry name" value="Tyrosine_recombinase_XerCD"/>
</dbReference>
<dbReference type="GO" id="GO:0015074">
    <property type="term" value="P:DNA integration"/>
    <property type="evidence" value="ECO:0007669"/>
    <property type="project" value="UniProtKB-KW"/>
</dbReference>
<dbReference type="InterPro" id="IPR011010">
    <property type="entry name" value="DNA_brk_join_enz"/>
</dbReference>
<protein>
    <submittedName>
        <fullName evidence="5">Integrase</fullName>
    </submittedName>
</protein>
<dbReference type="InterPro" id="IPR013762">
    <property type="entry name" value="Integrase-like_cat_sf"/>
</dbReference>
<dbReference type="EMBL" id="BJZV01000022">
    <property type="protein sequence ID" value="GEP11705.1"/>
    <property type="molecule type" value="Genomic_DNA"/>
</dbReference>
<name>A0A512JP18_9HYPH</name>
<evidence type="ECO:0000256" key="1">
    <source>
        <dbReference type="ARBA" id="ARBA00022908"/>
    </source>
</evidence>
<keyword evidence="6" id="KW-1185">Reference proteome</keyword>
<keyword evidence="2" id="KW-0233">DNA recombination</keyword>
<gene>
    <name evidence="5" type="ORF">MGN01_35500</name>
</gene>
<dbReference type="CDD" id="cd00796">
    <property type="entry name" value="INT_Rci_Hp1_C"/>
    <property type="match status" value="1"/>
</dbReference>
<dbReference type="Proteomes" id="UP000321750">
    <property type="component" value="Unassembled WGS sequence"/>
</dbReference>
<evidence type="ECO:0000256" key="3">
    <source>
        <dbReference type="SAM" id="MobiDB-lite"/>
    </source>
</evidence>
<dbReference type="PANTHER" id="PTHR30349:SF64">
    <property type="entry name" value="PROPHAGE INTEGRASE INTD-RELATED"/>
    <property type="match status" value="1"/>
</dbReference>
<dbReference type="Pfam" id="PF00589">
    <property type="entry name" value="Phage_integrase"/>
    <property type="match status" value="1"/>
</dbReference>
<organism evidence="5 6">
    <name type="scientific">Methylobacterium gnaphalii</name>
    <dbReference type="NCBI Taxonomy" id="1010610"/>
    <lineage>
        <taxon>Bacteria</taxon>
        <taxon>Pseudomonadati</taxon>
        <taxon>Pseudomonadota</taxon>
        <taxon>Alphaproteobacteria</taxon>
        <taxon>Hyphomicrobiales</taxon>
        <taxon>Methylobacteriaceae</taxon>
        <taxon>Methylobacterium</taxon>
    </lineage>
</organism>
<reference evidence="5 6" key="1">
    <citation type="submission" date="2019-07" db="EMBL/GenBank/DDBJ databases">
        <title>Whole genome shotgun sequence of Methylobacterium gnaphalii NBRC 107716.</title>
        <authorList>
            <person name="Hosoyama A."/>
            <person name="Uohara A."/>
            <person name="Ohji S."/>
            <person name="Ichikawa N."/>
        </authorList>
    </citation>
    <scope>NUCLEOTIDE SEQUENCE [LARGE SCALE GENOMIC DNA]</scope>
    <source>
        <strain evidence="5 6">NBRC 107716</strain>
    </source>
</reference>
<dbReference type="AlphaFoldDB" id="A0A512JP18"/>
<dbReference type="PANTHER" id="PTHR30349">
    <property type="entry name" value="PHAGE INTEGRASE-RELATED"/>
    <property type="match status" value="1"/>
</dbReference>